<dbReference type="EMBL" id="VUJU01003165">
    <property type="protein sequence ID" value="KAF0758898.1"/>
    <property type="molecule type" value="Genomic_DNA"/>
</dbReference>
<feature type="transmembrane region" description="Helical" evidence="1">
    <location>
        <begin position="163"/>
        <end position="182"/>
    </location>
</feature>
<evidence type="ECO:0000313" key="4">
    <source>
        <dbReference type="Proteomes" id="UP000478052"/>
    </source>
</evidence>
<evidence type="ECO:0000256" key="1">
    <source>
        <dbReference type="SAM" id="Phobius"/>
    </source>
</evidence>
<feature type="transmembrane region" description="Helical" evidence="1">
    <location>
        <begin position="89"/>
        <end position="107"/>
    </location>
</feature>
<dbReference type="Pfam" id="PF24871">
    <property type="entry name" value="Piezo_TM1-24"/>
    <property type="match status" value="1"/>
</dbReference>
<feature type="transmembrane region" description="Helical" evidence="1">
    <location>
        <begin position="271"/>
        <end position="290"/>
    </location>
</feature>
<organism evidence="3 4">
    <name type="scientific">Aphis craccivora</name>
    <name type="common">Cowpea aphid</name>
    <dbReference type="NCBI Taxonomy" id="307492"/>
    <lineage>
        <taxon>Eukaryota</taxon>
        <taxon>Metazoa</taxon>
        <taxon>Ecdysozoa</taxon>
        <taxon>Arthropoda</taxon>
        <taxon>Hexapoda</taxon>
        <taxon>Insecta</taxon>
        <taxon>Pterygota</taxon>
        <taxon>Neoptera</taxon>
        <taxon>Paraneoptera</taxon>
        <taxon>Hemiptera</taxon>
        <taxon>Sternorrhyncha</taxon>
        <taxon>Aphidomorpha</taxon>
        <taxon>Aphidoidea</taxon>
        <taxon>Aphididae</taxon>
        <taxon>Aphidini</taxon>
        <taxon>Aphis</taxon>
        <taxon>Aphis</taxon>
    </lineage>
</organism>
<dbReference type="GO" id="GO:0050982">
    <property type="term" value="P:detection of mechanical stimulus"/>
    <property type="evidence" value="ECO:0007669"/>
    <property type="project" value="TreeGrafter"/>
</dbReference>
<dbReference type="PANTHER" id="PTHR13167">
    <property type="entry name" value="PIEZO-TYPE MECHANOSENSITIVE ION CHANNEL COMPONENT"/>
    <property type="match status" value="1"/>
</dbReference>
<dbReference type="InterPro" id="IPR056769">
    <property type="entry name" value="Piezo_TM1-24"/>
</dbReference>
<feature type="non-terminal residue" evidence="3">
    <location>
        <position position="1"/>
    </location>
</feature>
<dbReference type="InterPro" id="IPR027272">
    <property type="entry name" value="Piezo"/>
</dbReference>
<accession>A0A6G0YNA4</accession>
<name>A0A6G0YNA4_APHCR</name>
<reference evidence="3 4" key="1">
    <citation type="submission" date="2019-08" db="EMBL/GenBank/DDBJ databases">
        <title>Whole genome of Aphis craccivora.</title>
        <authorList>
            <person name="Voronova N.V."/>
            <person name="Shulinski R.S."/>
            <person name="Bandarenka Y.V."/>
            <person name="Zhorov D.G."/>
            <person name="Warner D."/>
        </authorList>
    </citation>
    <scope>NUCLEOTIDE SEQUENCE [LARGE SCALE GENOMIC DNA]</scope>
    <source>
        <strain evidence="3">180601</strain>
        <tissue evidence="3">Whole Body</tissue>
    </source>
</reference>
<feature type="non-terminal residue" evidence="3">
    <location>
        <position position="308"/>
    </location>
</feature>
<dbReference type="GO" id="GO:0042391">
    <property type="term" value="P:regulation of membrane potential"/>
    <property type="evidence" value="ECO:0007669"/>
    <property type="project" value="TreeGrafter"/>
</dbReference>
<keyword evidence="1" id="KW-0472">Membrane</keyword>
<proteinExistence type="predicted"/>
<evidence type="ECO:0000259" key="2">
    <source>
        <dbReference type="Pfam" id="PF24871"/>
    </source>
</evidence>
<feature type="transmembrane region" description="Helical" evidence="1">
    <location>
        <begin position="240"/>
        <end position="265"/>
    </location>
</feature>
<dbReference type="GO" id="GO:0008381">
    <property type="term" value="F:mechanosensitive monoatomic ion channel activity"/>
    <property type="evidence" value="ECO:0007669"/>
    <property type="project" value="InterPro"/>
</dbReference>
<dbReference type="Proteomes" id="UP000478052">
    <property type="component" value="Unassembled WGS sequence"/>
</dbReference>
<gene>
    <name evidence="3" type="ORF">FWK35_00011572</name>
</gene>
<keyword evidence="4" id="KW-1185">Reference proteome</keyword>
<feature type="transmembrane region" description="Helical" evidence="1">
    <location>
        <begin position="58"/>
        <end position="77"/>
    </location>
</feature>
<keyword evidence="1" id="KW-1133">Transmembrane helix</keyword>
<keyword evidence="1" id="KW-0812">Transmembrane</keyword>
<dbReference type="GO" id="GO:0071260">
    <property type="term" value="P:cellular response to mechanical stimulus"/>
    <property type="evidence" value="ECO:0007669"/>
    <property type="project" value="TreeGrafter"/>
</dbReference>
<feature type="transmembrane region" description="Helical" evidence="1">
    <location>
        <begin position="216"/>
        <end position="233"/>
    </location>
</feature>
<feature type="transmembrane region" description="Helical" evidence="1">
    <location>
        <begin position="113"/>
        <end position="142"/>
    </location>
</feature>
<dbReference type="OrthoDB" id="303066at2759"/>
<dbReference type="GO" id="GO:0005261">
    <property type="term" value="F:monoatomic cation channel activity"/>
    <property type="evidence" value="ECO:0007669"/>
    <property type="project" value="TreeGrafter"/>
</dbReference>
<dbReference type="GO" id="GO:0016020">
    <property type="term" value="C:membrane"/>
    <property type="evidence" value="ECO:0007669"/>
    <property type="project" value="InterPro"/>
</dbReference>
<sequence>ILFLAISTLLCEYTYLVTGNDLLKQTLFTITFWIALDEVLDKSNEVRSKLWSINSNYFISYVWTILLIFIMIIYGFFGYHKINFIQIGYIMLALLYLIIFQVSFQVWSTILYLYWTIVILYSIVVIAITYVFQFYGFADIFITNLHISNDMQRDIGLDKTDSFKTIVPATIAIAILVQFQYFNRHLTNSLNIKIPIDILKTSKEPHEIEPQLSKEIFFSKILNTLIIVFHVHINKLLIMFVVMLIMSKPCFSNIILLITMLLWILMDYNKFMTNILFLYNALYIMVLLAYQFSFCSHELNTYQFRVSI</sequence>
<comment type="caution">
    <text evidence="3">The sequence shown here is derived from an EMBL/GenBank/DDBJ whole genome shotgun (WGS) entry which is preliminary data.</text>
</comment>
<evidence type="ECO:0000313" key="3">
    <source>
        <dbReference type="EMBL" id="KAF0758898.1"/>
    </source>
</evidence>
<feature type="domain" description="Piezo TM1-24" evidence="2">
    <location>
        <begin position="44"/>
        <end position="185"/>
    </location>
</feature>
<protein>
    <submittedName>
        <fullName evidence="3">Piezo-type mechanosensitive ion channel component isoform X9</fullName>
    </submittedName>
</protein>
<dbReference type="AlphaFoldDB" id="A0A6G0YNA4"/>
<dbReference type="PANTHER" id="PTHR13167:SF25">
    <property type="entry name" value="PIEZO-TYPE MECHANOSENSITIVE ION CHANNEL COMPONENT"/>
    <property type="match status" value="1"/>
</dbReference>